<feature type="transmembrane region" description="Helical" evidence="1">
    <location>
        <begin position="152"/>
        <end position="168"/>
    </location>
</feature>
<feature type="transmembrane region" description="Helical" evidence="1">
    <location>
        <begin position="39"/>
        <end position="56"/>
    </location>
</feature>
<reference evidence="2 3" key="1">
    <citation type="submission" date="2016-06" db="EMBL/GenBank/DDBJ databases">
        <title>Genome sequence of Clostridium acetireducens DSM 10703.</title>
        <authorList>
            <person name="Poehlein A."/>
            <person name="Fluechter S."/>
            <person name="Duerre P."/>
            <person name="Daniel R."/>
        </authorList>
    </citation>
    <scope>NUCLEOTIDE SEQUENCE [LARGE SCALE GENOMIC DNA]</scope>
    <source>
        <strain evidence="2 3">DSM 10703</strain>
    </source>
</reference>
<sequence>MYNCRVLCKKEYLYFTYMGGLNMNLEELRLSCAIKQKKGLHFILASIIIWCVVLIIQLTSLPILTKNLFTFCATAPLMPLAFFISKIIKVDFQNKENPLTNLGVLFSANQMLYLLIAMWIYPTIPKKMLMVIAMIFGAHLLPYGWLYKSKSYIVFAVLIPILSLIIGLKFEPYILAIMMVIIEVLFSISLTVENNKLMSDFKYE</sequence>
<comment type="caution">
    <text evidence="2">The sequence shown here is derived from an EMBL/GenBank/DDBJ whole genome shotgun (WGS) entry which is preliminary data.</text>
</comment>
<evidence type="ECO:0000313" key="3">
    <source>
        <dbReference type="Proteomes" id="UP000175744"/>
    </source>
</evidence>
<feature type="transmembrane region" description="Helical" evidence="1">
    <location>
        <begin position="174"/>
        <end position="192"/>
    </location>
</feature>
<feature type="transmembrane region" description="Helical" evidence="1">
    <location>
        <begin position="100"/>
        <end position="122"/>
    </location>
</feature>
<dbReference type="Pfam" id="PF22765">
    <property type="entry name" value="DUF7010"/>
    <property type="match status" value="1"/>
</dbReference>
<name>A0A1E8EZU6_9CLOT</name>
<keyword evidence="3" id="KW-1185">Reference proteome</keyword>
<feature type="transmembrane region" description="Helical" evidence="1">
    <location>
        <begin position="68"/>
        <end position="88"/>
    </location>
</feature>
<proteinExistence type="predicted"/>
<organism evidence="2 3">
    <name type="scientific">Clostridium acetireducens DSM 10703</name>
    <dbReference type="NCBI Taxonomy" id="1121290"/>
    <lineage>
        <taxon>Bacteria</taxon>
        <taxon>Bacillati</taxon>
        <taxon>Bacillota</taxon>
        <taxon>Clostridia</taxon>
        <taxon>Eubacteriales</taxon>
        <taxon>Clostridiaceae</taxon>
        <taxon>Clostridium</taxon>
    </lineage>
</organism>
<dbReference type="AlphaFoldDB" id="A0A1E8EZU6"/>
<dbReference type="InterPro" id="IPR053824">
    <property type="entry name" value="DUF7010"/>
</dbReference>
<evidence type="ECO:0000313" key="2">
    <source>
        <dbReference type="EMBL" id="OFI06690.1"/>
    </source>
</evidence>
<dbReference type="PATRIC" id="fig|1121290.3.peg.857"/>
<evidence type="ECO:0000256" key="1">
    <source>
        <dbReference type="SAM" id="Phobius"/>
    </source>
</evidence>
<keyword evidence="1" id="KW-0472">Membrane</keyword>
<dbReference type="Proteomes" id="UP000175744">
    <property type="component" value="Unassembled WGS sequence"/>
</dbReference>
<feature type="transmembrane region" description="Helical" evidence="1">
    <location>
        <begin position="128"/>
        <end position="145"/>
    </location>
</feature>
<protein>
    <submittedName>
        <fullName evidence="2">Uncharacterized protein</fullName>
    </submittedName>
</protein>
<dbReference type="STRING" id="1121290.CLAOCE_08450"/>
<dbReference type="EMBL" id="LZFO01000009">
    <property type="protein sequence ID" value="OFI06690.1"/>
    <property type="molecule type" value="Genomic_DNA"/>
</dbReference>
<accession>A0A1E8EZU6</accession>
<keyword evidence="1" id="KW-1133">Transmembrane helix</keyword>
<gene>
    <name evidence="2" type="ORF">CLOACE_08450</name>
</gene>
<keyword evidence="1" id="KW-0812">Transmembrane</keyword>